<dbReference type="PROSITE" id="PS51192">
    <property type="entry name" value="HELICASE_ATP_BIND_1"/>
    <property type="match status" value="1"/>
</dbReference>
<proteinExistence type="predicted"/>
<accession>A0A8J5UX53</accession>
<dbReference type="EMBL" id="JAGSYN010000183">
    <property type="protein sequence ID" value="KAG7662179.1"/>
    <property type="molecule type" value="Genomic_DNA"/>
</dbReference>
<keyword evidence="6" id="KW-1185">Reference proteome</keyword>
<protein>
    <submittedName>
        <fullName evidence="5">HRQ1</fullName>
    </submittedName>
</protein>
<dbReference type="GO" id="GO:0006289">
    <property type="term" value="P:nucleotide-excision repair"/>
    <property type="evidence" value="ECO:0007669"/>
    <property type="project" value="TreeGrafter"/>
</dbReference>
<dbReference type="CDD" id="cd17923">
    <property type="entry name" value="DEXHc_Hrq1-like"/>
    <property type="match status" value="1"/>
</dbReference>
<evidence type="ECO:0000259" key="4">
    <source>
        <dbReference type="PROSITE" id="PS51194"/>
    </source>
</evidence>
<dbReference type="CDD" id="cd18797">
    <property type="entry name" value="SF2_C_Hrq"/>
    <property type="match status" value="1"/>
</dbReference>
<dbReference type="Pfam" id="PF00270">
    <property type="entry name" value="DEAD"/>
    <property type="match status" value="1"/>
</dbReference>
<evidence type="ECO:0000313" key="6">
    <source>
        <dbReference type="Proteomes" id="UP000694255"/>
    </source>
</evidence>
<dbReference type="Pfam" id="PF09369">
    <property type="entry name" value="MZB"/>
    <property type="match status" value="1"/>
</dbReference>
<dbReference type="InterPro" id="IPR055227">
    <property type="entry name" value="HRQ1_WHD"/>
</dbReference>
<reference evidence="5 6" key="1">
    <citation type="journal article" date="2021" name="DNA Res.">
        <title>Genome analysis of Candida subhashii reveals its hybrid nature and dual mitochondrial genome conformations.</title>
        <authorList>
            <person name="Mixao V."/>
            <person name="Hegedusova E."/>
            <person name="Saus E."/>
            <person name="Pryszcz L.P."/>
            <person name="Cillingova A."/>
            <person name="Nosek J."/>
            <person name="Gabaldon T."/>
        </authorList>
    </citation>
    <scope>NUCLEOTIDE SEQUENCE [LARGE SCALE GENOMIC DNA]</scope>
    <source>
        <strain evidence="5 6">CBS 10753</strain>
    </source>
</reference>
<dbReference type="RefSeq" id="XP_049262412.1">
    <property type="nucleotide sequence ID" value="XM_049408253.1"/>
</dbReference>
<dbReference type="GO" id="GO:0036297">
    <property type="term" value="P:interstrand cross-link repair"/>
    <property type="evidence" value="ECO:0007669"/>
    <property type="project" value="TreeGrafter"/>
</dbReference>
<dbReference type="Pfam" id="PF00271">
    <property type="entry name" value="Helicase_C"/>
    <property type="match status" value="1"/>
</dbReference>
<dbReference type="GeneID" id="73471107"/>
<evidence type="ECO:0000313" key="5">
    <source>
        <dbReference type="EMBL" id="KAG7662179.1"/>
    </source>
</evidence>
<dbReference type="PANTHER" id="PTHR47957">
    <property type="entry name" value="ATP-DEPENDENT HELICASE HRQ1"/>
    <property type="match status" value="1"/>
</dbReference>
<feature type="domain" description="Helicase C-terminal" evidence="4">
    <location>
        <begin position="582"/>
        <end position="742"/>
    </location>
</feature>
<keyword evidence="1" id="KW-0547">Nucleotide-binding</keyword>
<name>A0A8J5UX53_9ASCO</name>
<feature type="domain" description="Helicase ATP-binding" evidence="3">
    <location>
        <begin position="333"/>
        <end position="529"/>
    </location>
</feature>
<dbReference type="InterPro" id="IPR018973">
    <property type="entry name" value="MZB"/>
</dbReference>
<dbReference type="Proteomes" id="UP000694255">
    <property type="component" value="Unassembled WGS sequence"/>
</dbReference>
<dbReference type="SMART" id="SM00487">
    <property type="entry name" value="DEXDc"/>
    <property type="match status" value="1"/>
</dbReference>
<dbReference type="OrthoDB" id="18781at2759"/>
<organism evidence="5 6">
    <name type="scientific">[Candida] subhashii</name>
    <dbReference type="NCBI Taxonomy" id="561895"/>
    <lineage>
        <taxon>Eukaryota</taxon>
        <taxon>Fungi</taxon>
        <taxon>Dikarya</taxon>
        <taxon>Ascomycota</taxon>
        <taxon>Saccharomycotina</taxon>
        <taxon>Pichiomycetes</taxon>
        <taxon>Debaryomycetaceae</taxon>
        <taxon>Spathaspora</taxon>
    </lineage>
</organism>
<dbReference type="AlphaFoldDB" id="A0A8J5UX53"/>
<dbReference type="GO" id="GO:0005524">
    <property type="term" value="F:ATP binding"/>
    <property type="evidence" value="ECO:0007669"/>
    <property type="project" value="UniProtKB-KW"/>
</dbReference>
<dbReference type="Pfam" id="PF22982">
    <property type="entry name" value="WHD_HRQ1"/>
    <property type="match status" value="1"/>
</dbReference>
<keyword evidence="2" id="KW-0067">ATP-binding</keyword>
<gene>
    <name evidence="5" type="ORF">J8A68_004307</name>
</gene>
<evidence type="ECO:0000256" key="1">
    <source>
        <dbReference type="ARBA" id="ARBA00022741"/>
    </source>
</evidence>
<dbReference type="SMART" id="SM00490">
    <property type="entry name" value="HELICc"/>
    <property type="match status" value="1"/>
</dbReference>
<dbReference type="InterPro" id="IPR011545">
    <property type="entry name" value="DEAD/DEAH_box_helicase_dom"/>
</dbReference>
<sequence>MNNHDISIPKSWSLFFQRLTKIYFQINTHLTFLSSHSRTVIPSIDLIQKLNNSITINDLTIIKLLFPNNEIFFDYVDENQIMLSFIEDVKSDYEKGYHQTSIVDRQNYDDDPETLQSKQILIFDFQDAKLHGIGLARKGGGRKRIKKETTRSNPDDYDQGQRRDFFLSNAAYHLTPLNKQQLMNLIQSRNAKFLQLITEYLLKYTSKNGEVDYDKAEVDLIDQSELALPKPADLKDIVQVLNDKEEHQAVDPTHEECSTDYMIESLKSAKFYQDQITSIYTLNEAQEPKYQTLSPEVSSSLHPKLKEAIQLSKNIDIENGLYCHQAMALETLLSPSSPDSHVIVSTPTASGKSLIYQIPVLNSILWDITYGLKGRHSTAFFIFPTKALAQDQMRHIKEFINYIPGNIDNPIIVNTYDGDTPFTERIRISKESHILFTNPDTIHASILPNNHFESWRQFLQSLKFVVMDELHIYKGTFGINVSYVMSRLLRIKHHLCPSEPNARFISCSATIENPITHFKAVCSLSNIENIIHINQDGSPHCEKKLLVWNPPELMNKRGQKNANNGNDQVVPRVGMISESARVLVNLLNSIPGIKAIVFCPIRVVCEMLMKEIRYLLQNEFPNSNIDQSDVMAYRGGYSKSDRRIIEQKMFSGQLRAIIATNALELGIDLSDLDVVITCGFPMSKSNLHQQFGRAGRGNSSKGSLAIYVPGRNPVDQYYLENSYELCQRHYEDLCVQGLRDMDCSSLIMEQHLQCAAYELPIDLDADRRWFSSELSFNAYTKTLKDHLLFDIDGKYKPNPNYLPKPHSSVNIRVIEETQFAVVDITNNRNIVIEEVEASRTSFTLYEGGIFLHQGQPYLVKEFNHKDHYAKVERVNVDWTTSQRDFTDIDPLEVEAVKPLFPLQASKPLDIPIFFGKIKITMIVFGFFKVNRREEIIEVVEVKNPPVVMHSKGFWINIPKRALEIITEKSLSAAGGVHAAEHAIMNMLPVFINGNSSKQTTSSNAFSLELSTECKAPEKEFSGRETSRKRPARLIFYDTKGGKLGTGIGYKAFECMDEILDVTFKRVRDCECDWGCPLCVVGECRENMTVMSKPAAIIILGSLLGVDLEELSEQIPDGPEMNMPEVNTETIIEGSSTVKFSPNVKISKVIRKRRCFT</sequence>
<dbReference type="GO" id="GO:0043138">
    <property type="term" value="F:3'-5' DNA helicase activity"/>
    <property type="evidence" value="ECO:0007669"/>
    <property type="project" value="TreeGrafter"/>
</dbReference>
<evidence type="ECO:0000259" key="3">
    <source>
        <dbReference type="PROSITE" id="PS51192"/>
    </source>
</evidence>
<dbReference type="InterPro" id="IPR014001">
    <property type="entry name" value="Helicase_ATP-bd"/>
</dbReference>
<dbReference type="GO" id="GO:0005634">
    <property type="term" value="C:nucleus"/>
    <property type="evidence" value="ECO:0007669"/>
    <property type="project" value="TreeGrafter"/>
</dbReference>
<comment type="caution">
    <text evidence="5">The sequence shown here is derived from an EMBL/GenBank/DDBJ whole genome shotgun (WGS) entry which is preliminary data.</text>
</comment>
<dbReference type="PANTHER" id="PTHR47957:SF3">
    <property type="entry name" value="ATP-DEPENDENT HELICASE HRQ1"/>
    <property type="match status" value="1"/>
</dbReference>
<evidence type="ECO:0000256" key="2">
    <source>
        <dbReference type="ARBA" id="ARBA00022840"/>
    </source>
</evidence>
<dbReference type="PROSITE" id="PS51194">
    <property type="entry name" value="HELICASE_CTER"/>
    <property type="match status" value="1"/>
</dbReference>
<dbReference type="GO" id="GO:0003676">
    <property type="term" value="F:nucleic acid binding"/>
    <property type="evidence" value="ECO:0007669"/>
    <property type="project" value="InterPro"/>
</dbReference>
<dbReference type="InterPro" id="IPR001650">
    <property type="entry name" value="Helicase_C-like"/>
</dbReference>